<evidence type="ECO:0000256" key="1">
    <source>
        <dbReference type="ARBA" id="ARBA00005762"/>
    </source>
</evidence>
<keyword evidence="4 8" id="KW-0548">Nucleotidyltransferase</keyword>
<evidence type="ECO:0000256" key="7">
    <source>
        <dbReference type="ARBA" id="ARBA00048744"/>
    </source>
</evidence>
<dbReference type="PANTHER" id="PTHR23079:SF55">
    <property type="entry name" value="RNA-DIRECTED RNA POLYMERASE"/>
    <property type="match status" value="1"/>
</dbReference>
<keyword evidence="2 8" id="KW-0696">RNA-directed RNA polymerase</keyword>
<dbReference type="GO" id="GO:0031380">
    <property type="term" value="C:nuclear RNA-directed RNA polymerase complex"/>
    <property type="evidence" value="ECO:0007669"/>
    <property type="project" value="TreeGrafter"/>
</dbReference>
<feature type="domain" description="RDRP C-terminal head" evidence="11">
    <location>
        <begin position="684"/>
        <end position="768"/>
    </location>
</feature>
<dbReference type="EC" id="2.7.7.48" evidence="8"/>
<comment type="caution">
    <text evidence="12">The sequence shown here is derived from an EMBL/GenBank/DDBJ whole genome shotgun (WGS) entry which is preliminary data.</text>
</comment>
<comment type="similarity">
    <text evidence="1 8">Belongs to the RdRP family.</text>
</comment>
<dbReference type="OrthoDB" id="6513042at2759"/>
<feature type="compositionally biased region" description="Polar residues" evidence="9">
    <location>
        <begin position="489"/>
        <end position="499"/>
    </location>
</feature>
<dbReference type="Pfam" id="PF05183">
    <property type="entry name" value="RdRP"/>
    <property type="match status" value="1"/>
</dbReference>
<evidence type="ECO:0000256" key="4">
    <source>
        <dbReference type="ARBA" id="ARBA00022695"/>
    </source>
</evidence>
<dbReference type="Pfam" id="PF26253">
    <property type="entry name" value="RdRP_head"/>
    <property type="match status" value="1"/>
</dbReference>
<protein>
    <recommendedName>
        <fullName evidence="8">RNA-dependent RNA polymerase</fullName>
        <ecNumber evidence="8">2.7.7.48</ecNumber>
    </recommendedName>
</protein>
<evidence type="ECO:0000256" key="3">
    <source>
        <dbReference type="ARBA" id="ARBA00022679"/>
    </source>
</evidence>
<evidence type="ECO:0000256" key="5">
    <source>
        <dbReference type="ARBA" id="ARBA00022884"/>
    </source>
</evidence>
<evidence type="ECO:0000259" key="11">
    <source>
        <dbReference type="Pfam" id="PF26253"/>
    </source>
</evidence>
<evidence type="ECO:0000313" key="13">
    <source>
        <dbReference type="Proteomes" id="UP000613580"/>
    </source>
</evidence>
<dbReference type="PANTHER" id="PTHR23079">
    <property type="entry name" value="RNA-DEPENDENT RNA POLYMERASE"/>
    <property type="match status" value="1"/>
</dbReference>
<keyword evidence="5 8" id="KW-0694">RNA-binding</keyword>
<keyword evidence="6" id="KW-0943">RNA-mediated gene silencing</keyword>
<dbReference type="EMBL" id="JACAZE010000020">
    <property type="protein sequence ID" value="KAF7293774.1"/>
    <property type="molecule type" value="Genomic_DNA"/>
</dbReference>
<feature type="compositionally biased region" description="Polar residues" evidence="9">
    <location>
        <begin position="535"/>
        <end position="548"/>
    </location>
</feature>
<reference evidence="12" key="1">
    <citation type="submission" date="2020-05" db="EMBL/GenBank/DDBJ databases">
        <title>Mycena genomes resolve the evolution of fungal bioluminescence.</title>
        <authorList>
            <person name="Tsai I.J."/>
        </authorList>
    </citation>
    <scope>NUCLEOTIDE SEQUENCE</scope>
    <source>
        <strain evidence="12">110903Hualien_Pintung</strain>
    </source>
</reference>
<keyword evidence="13" id="KW-1185">Reference proteome</keyword>
<dbReference type="InterPro" id="IPR058752">
    <property type="entry name" value="RDRP_C_head"/>
</dbReference>
<accession>A0A8H6VTW6</accession>
<dbReference type="Proteomes" id="UP000613580">
    <property type="component" value="Unassembled WGS sequence"/>
</dbReference>
<evidence type="ECO:0000256" key="8">
    <source>
        <dbReference type="RuleBase" id="RU363098"/>
    </source>
</evidence>
<feature type="domain" description="RDRP core" evidence="10">
    <location>
        <begin position="104"/>
        <end position="597"/>
    </location>
</feature>
<comment type="catalytic activity">
    <reaction evidence="7 8">
        <text>RNA(n) + a ribonucleoside 5'-triphosphate = RNA(n+1) + diphosphate</text>
        <dbReference type="Rhea" id="RHEA:21248"/>
        <dbReference type="Rhea" id="RHEA-COMP:14527"/>
        <dbReference type="Rhea" id="RHEA-COMP:17342"/>
        <dbReference type="ChEBI" id="CHEBI:33019"/>
        <dbReference type="ChEBI" id="CHEBI:61557"/>
        <dbReference type="ChEBI" id="CHEBI:140395"/>
        <dbReference type="EC" id="2.7.7.48"/>
    </reaction>
</comment>
<dbReference type="GO" id="GO:0030422">
    <property type="term" value="P:siRNA processing"/>
    <property type="evidence" value="ECO:0007669"/>
    <property type="project" value="TreeGrafter"/>
</dbReference>
<feature type="compositionally biased region" description="Pro residues" evidence="9">
    <location>
        <begin position="500"/>
        <end position="516"/>
    </location>
</feature>
<keyword evidence="3 8" id="KW-0808">Transferase</keyword>
<evidence type="ECO:0000256" key="9">
    <source>
        <dbReference type="SAM" id="MobiDB-lite"/>
    </source>
</evidence>
<proteinExistence type="inferred from homology"/>
<sequence length="772" mass="85433">MSASEPPLRIAKQLKEILPLVVVSDLRVDASNPKAPIDVSSEACLKRYVPESRAARAAKDSERIMTVCPEGKNHEVRSYMKRLAMGGHVPLFKSTAEEGTDGMEDTRYSFLGYSPNALARGAFYTFDEAGDENGDNAMSVEDFLDKTGEPLAPTAQRGYLSFAAGLDIITGPSIGTTVEIAARDVATLSTSTLSADFGFIRASLGQEIIQSLSLPTLPDVLEIQALNFSGRFIVSSDERFEKSVPGNTRALMAIRPSMSKLQTSGEHKIEVVDVASDEPGRLSESLFLRLEAHVGTAPFEDIMGCRGEAIDLMSTNRAVAMKLLEAEIDPMSTWSQLLQKTYELLKAGHSLTDPYISRLTYNSQGTLKKRAREFNFPLPKSAELIAISDPANILRRGQVYVDLADRPDVGVLVDLVVVANFWRLHPDRSTLHLQAVDSKELRGLRNLIVLNEEDFALLGGESCGRLTVIFDPALVPALTPAPELDESQSDSSQKTLTNSQPPPPTRTTNDNPPPASPTKRSRRPDGTPGRRVYTPNGTPNSATKSAVTAQEAKWEDLSIKFADLRKNFTGRKTRNSWIKAARGLPEGANHPYCKELSGIDERLAKAWASDGLIAKINRDFDALERPEIPDDLVDAPWRKPTAPWACTPALLVDDKTDQAILRAEGEGLMGEFNVRFNQALQLDAENQKKTNSVPNEQDTEVFKLKQEYIDKYFPETDNVHENRKQMRRASAWYWVGYQKGKEAFAWLGVRYLNILQENHVRKAQQSVAMETE</sequence>
<dbReference type="AlphaFoldDB" id="A0A8H6VTW6"/>
<dbReference type="GO" id="GO:0003968">
    <property type="term" value="F:RNA-directed RNA polymerase activity"/>
    <property type="evidence" value="ECO:0007669"/>
    <property type="project" value="UniProtKB-KW"/>
</dbReference>
<organism evidence="12 13">
    <name type="scientific">Mycena chlorophos</name>
    <name type="common">Agaric fungus</name>
    <name type="synonym">Agaricus chlorophos</name>
    <dbReference type="NCBI Taxonomy" id="658473"/>
    <lineage>
        <taxon>Eukaryota</taxon>
        <taxon>Fungi</taxon>
        <taxon>Dikarya</taxon>
        <taxon>Basidiomycota</taxon>
        <taxon>Agaricomycotina</taxon>
        <taxon>Agaricomycetes</taxon>
        <taxon>Agaricomycetidae</taxon>
        <taxon>Agaricales</taxon>
        <taxon>Marasmiineae</taxon>
        <taxon>Mycenaceae</taxon>
        <taxon>Mycena</taxon>
    </lineage>
</organism>
<evidence type="ECO:0000259" key="10">
    <source>
        <dbReference type="Pfam" id="PF05183"/>
    </source>
</evidence>
<dbReference type="InterPro" id="IPR007855">
    <property type="entry name" value="RDRP"/>
</dbReference>
<name>A0A8H6VTW6_MYCCL</name>
<dbReference type="GO" id="GO:0003723">
    <property type="term" value="F:RNA binding"/>
    <property type="evidence" value="ECO:0007669"/>
    <property type="project" value="UniProtKB-KW"/>
</dbReference>
<gene>
    <name evidence="12" type="ORF">HMN09_01172800</name>
</gene>
<feature type="region of interest" description="Disordered" evidence="9">
    <location>
        <begin position="481"/>
        <end position="549"/>
    </location>
</feature>
<evidence type="ECO:0000256" key="2">
    <source>
        <dbReference type="ARBA" id="ARBA00022484"/>
    </source>
</evidence>
<evidence type="ECO:0000256" key="6">
    <source>
        <dbReference type="ARBA" id="ARBA00023158"/>
    </source>
</evidence>
<dbReference type="InterPro" id="IPR057596">
    <property type="entry name" value="RDRP_core"/>
</dbReference>
<evidence type="ECO:0000313" key="12">
    <source>
        <dbReference type="EMBL" id="KAF7293774.1"/>
    </source>
</evidence>